<name>A0A174A6T2_9FIRM</name>
<accession>A0A174A6T2</accession>
<sequence length="92" mass="10934">MRYKVGDRVVIRKNLVSGWYYHYENSMGRLFFNSHMYKLCGKICVVTKITDLVLDEYFLSIDDEEVSWYFNNAMLLPANSLRYLVMTREATS</sequence>
<evidence type="ECO:0000313" key="2">
    <source>
        <dbReference type="Proteomes" id="UP000095447"/>
    </source>
</evidence>
<proteinExistence type="predicted"/>
<organism evidence="1 2">
    <name type="scientific">Blautia obeum</name>
    <dbReference type="NCBI Taxonomy" id="40520"/>
    <lineage>
        <taxon>Bacteria</taxon>
        <taxon>Bacillati</taxon>
        <taxon>Bacillota</taxon>
        <taxon>Clostridia</taxon>
        <taxon>Lachnospirales</taxon>
        <taxon>Lachnospiraceae</taxon>
        <taxon>Blautia</taxon>
    </lineage>
</organism>
<gene>
    <name evidence="1" type="ORF">ERS852395_01445</name>
</gene>
<dbReference type="Proteomes" id="UP000095447">
    <property type="component" value="Unassembled WGS sequence"/>
</dbReference>
<dbReference type="AlphaFoldDB" id="A0A174A6T2"/>
<protein>
    <submittedName>
        <fullName evidence="1">Uncharacterized protein</fullName>
    </submittedName>
</protein>
<reference evidence="1 2" key="1">
    <citation type="submission" date="2015-09" db="EMBL/GenBank/DDBJ databases">
        <authorList>
            <consortium name="Pathogen Informatics"/>
        </authorList>
    </citation>
    <scope>NUCLEOTIDE SEQUENCE [LARGE SCALE GENOMIC DNA]</scope>
    <source>
        <strain evidence="1 2">2789STDY5608838</strain>
    </source>
</reference>
<dbReference type="EMBL" id="CYZA01000006">
    <property type="protein sequence ID" value="CUN83098.1"/>
    <property type="molecule type" value="Genomic_DNA"/>
</dbReference>
<evidence type="ECO:0000313" key="1">
    <source>
        <dbReference type="EMBL" id="CUN83098.1"/>
    </source>
</evidence>